<feature type="non-terminal residue" evidence="1">
    <location>
        <position position="40"/>
    </location>
</feature>
<keyword evidence="2" id="KW-1185">Reference proteome</keyword>
<comment type="caution">
    <text evidence="1">The sequence shown here is derived from an EMBL/GenBank/DDBJ whole genome shotgun (WGS) entry which is preliminary data.</text>
</comment>
<dbReference type="Proteomes" id="UP000265520">
    <property type="component" value="Unassembled WGS sequence"/>
</dbReference>
<dbReference type="EMBL" id="LXQA010123507">
    <property type="protein sequence ID" value="MCI21149.1"/>
    <property type="molecule type" value="Genomic_DNA"/>
</dbReference>
<name>A0A392QB95_9FABA</name>
<proteinExistence type="predicted"/>
<accession>A0A392QB95</accession>
<reference evidence="1 2" key="1">
    <citation type="journal article" date="2018" name="Front. Plant Sci.">
        <title>Red Clover (Trifolium pratense) and Zigzag Clover (T. medium) - A Picture of Genomic Similarities and Differences.</title>
        <authorList>
            <person name="Dluhosova J."/>
            <person name="Istvanek J."/>
            <person name="Nedelnik J."/>
            <person name="Repkova J."/>
        </authorList>
    </citation>
    <scope>NUCLEOTIDE SEQUENCE [LARGE SCALE GENOMIC DNA]</scope>
    <source>
        <strain evidence="2">cv. 10/8</strain>
        <tissue evidence="1">Leaf</tissue>
    </source>
</reference>
<sequence length="40" mass="4728">MLELCEEQHQAAYEAQEGQDLEDDIMDLINRELNPMFFTP</sequence>
<evidence type="ECO:0000313" key="1">
    <source>
        <dbReference type="EMBL" id="MCI21149.1"/>
    </source>
</evidence>
<evidence type="ECO:0000313" key="2">
    <source>
        <dbReference type="Proteomes" id="UP000265520"/>
    </source>
</evidence>
<organism evidence="1 2">
    <name type="scientific">Trifolium medium</name>
    <dbReference type="NCBI Taxonomy" id="97028"/>
    <lineage>
        <taxon>Eukaryota</taxon>
        <taxon>Viridiplantae</taxon>
        <taxon>Streptophyta</taxon>
        <taxon>Embryophyta</taxon>
        <taxon>Tracheophyta</taxon>
        <taxon>Spermatophyta</taxon>
        <taxon>Magnoliopsida</taxon>
        <taxon>eudicotyledons</taxon>
        <taxon>Gunneridae</taxon>
        <taxon>Pentapetalae</taxon>
        <taxon>rosids</taxon>
        <taxon>fabids</taxon>
        <taxon>Fabales</taxon>
        <taxon>Fabaceae</taxon>
        <taxon>Papilionoideae</taxon>
        <taxon>50 kb inversion clade</taxon>
        <taxon>NPAAA clade</taxon>
        <taxon>Hologalegina</taxon>
        <taxon>IRL clade</taxon>
        <taxon>Trifolieae</taxon>
        <taxon>Trifolium</taxon>
    </lineage>
</organism>
<protein>
    <submittedName>
        <fullName evidence="1">Uncharacterized protein</fullName>
    </submittedName>
</protein>
<dbReference type="AlphaFoldDB" id="A0A392QB95"/>